<dbReference type="CDD" id="cd04878">
    <property type="entry name" value="ACT_AHAS"/>
    <property type="match status" value="1"/>
</dbReference>
<comment type="similarity">
    <text evidence="3 8">Belongs to the acetolactate synthase small subunit family.</text>
</comment>
<dbReference type="InterPro" id="IPR027271">
    <property type="entry name" value="Acetolactate_synth/TF_NikR_C"/>
</dbReference>
<evidence type="ECO:0000256" key="1">
    <source>
        <dbReference type="ARBA" id="ARBA00004974"/>
    </source>
</evidence>
<gene>
    <name evidence="11" type="primary">ilvN</name>
    <name evidence="11" type="ORF">ROSEINA2194_01362</name>
</gene>
<dbReference type="NCBIfam" id="TIGR00119">
    <property type="entry name" value="acolac_sm"/>
    <property type="match status" value="1"/>
</dbReference>
<dbReference type="InterPro" id="IPR045865">
    <property type="entry name" value="ACT-like_dom_sf"/>
</dbReference>
<comment type="function">
    <text evidence="8">Catalyzes the conversion of 2 pyruvate molecules into acetolactate in the first common step of the biosynthetic pathway of the branched-amino acids such as leucine, isoleucine, and valine.</text>
</comment>
<evidence type="ECO:0000313" key="11">
    <source>
        <dbReference type="EMBL" id="EEG94787.1"/>
    </source>
</evidence>
<organism evidence="11 12">
    <name type="scientific">Roseburia inulinivorans DSM 16841</name>
    <dbReference type="NCBI Taxonomy" id="622312"/>
    <lineage>
        <taxon>Bacteria</taxon>
        <taxon>Bacillati</taxon>
        <taxon>Bacillota</taxon>
        <taxon>Clostridia</taxon>
        <taxon>Lachnospirales</taxon>
        <taxon>Lachnospiraceae</taxon>
        <taxon>Roseburia</taxon>
    </lineage>
</organism>
<dbReference type="PANTHER" id="PTHR30239">
    <property type="entry name" value="ACETOLACTATE SYNTHASE SMALL SUBUNIT"/>
    <property type="match status" value="1"/>
</dbReference>
<accession>C0FRK1</accession>
<evidence type="ECO:0000256" key="4">
    <source>
        <dbReference type="ARBA" id="ARBA00011744"/>
    </source>
</evidence>
<dbReference type="InterPro" id="IPR002912">
    <property type="entry name" value="ACT_dom"/>
</dbReference>
<dbReference type="SUPFAM" id="SSF55021">
    <property type="entry name" value="ACT-like"/>
    <property type="match status" value="2"/>
</dbReference>
<evidence type="ECO:0000256" key="7">
    <source>
        <dbReference type="ARBA" id="ARBA00048670"/>
    </source>
</evidence>
<comment type="caution">
    <text evidence="11">The sequence shown here is derived from an EMBL/GenBank/DDBJ whole genome shotgun (WGS) entry which is preliminary data.</text>
</comment>
<evidence type="ECO:0000256" key="6">
    <source>
        <dbReference type="ARBA" id="ARBA00023304"/>
    </source>
</evidence>
<dbReference type="GO" id="GO:0005829">
    <property type="term" value="C:cytosol"/>
    <property type="evidence" value="ECO:0007669"/>
    <property type="project" value="TreeGrafter"/>
</dbReference>
<reference evidence="11 12" key="2">
    <citation type="submission" date="2009-03" db="EMBL/GenBank/DDBJ databases">
        <title>Draft genome sequence of Roseburia inulinivorans (DSM 16841).</title>
        <authorList>
            <person name="Sudarsanam P."/>
            <person name="Ley R."/>
            <person name="Guruge J."/>
            <person name="Turnbaugh P.J."/>
            <person name="Mahowald M."/>
            <person name="Liep D."/>
            <person name="Gordon J."/>
        </authorList>
    </citation>
    <scope>NUCLEOTIDE SEQUENCE [LARGE SCALE GENOMIC DNA]</scope>
    <source>
        <strain evidence="11 12">DSM 16841</strain>
    </source>
</reference>
<protein>
    <recommendedName>
        <fullName evidence="8">Acetolactate synthase small subunit</fullName>
        <shortName evidence="8">AHAS</shortName>
        <shortName evidence="8">ALS</shortName>
        <ecNumber evidence="8">2.2.1.6</ecNumber>
    </recommendedName>
    <alternativeName>
        <fullName evidence="8">Acetohydroxy-acid synthase small subunit</fullName>
    </alternativeName>
</protein>
<keyword evidence="8 11" id="KW-0808">Transferase</keyword>
<dbReference type="InterPro" id="IPR054480">
    <property type="entry name" value="AHAS_small-like_ACT"/>
</dbReference>
<dbReference type="InterPro" id="IPR019455">
    <property type="entry name" value="Acetolactate_synth_ssu_C"/>
</dbReference>
<dbReference type="PANTHER" id="PTHR30239:SF0">
    <property type="entry name" value="ACETOLACTATE SYNTHASE SMALL SUBUNIT 1, CHLOROPLASTIC"/>
    <property type="match status" value="1"/>
</dbReference>
<dbReference type="Gene3D" id="3.30.70.1150">
    <property type="entry name" value="ACT-like. Chain A, domain 2"/>
    <property type="match status" value="1"/>
</dbReference>
<dbReference type="Gene3D" id="3.30.70.260">
    <property type="match status" value="1"/>
</dbReference>
<evidence type="ECO:0000256" key="2">
    <source>
        <dbReference type="ARBA" id="ARBA00005025"/>
    </source>
</evidence>
<dbReference type="GO" id="GO:0009099">
    <property type="term" value="P:L-valine biosynthetic process"/>
    <property type="evidence" value="ECO:0007669"/>
    <property type="project" value="UniProtKB-UniRule"/>
</dbReference>
<evidence type="ECO:0000256" key="5">
    <source>
        <dbReference type="ARBA" id="ARBA00022605"/>
    </source>
</evidence>
<keyword evidence="9" id="KW-0175">Coiled coil</keyword>
<dbReference type="Pfam" id="PF10369">
    <property type="entry name" value="ALS_ss_C"/>
    <property type="match status" value="1"/>
</dbReference>
<evidence type="ECO:0000256" key="9">
    <source>
        <dbReference type="SAM" id="Coils"/>
    </source>
</evidence>
<dbReference type="InterPro" id="IPR004789">
    <property type="entry name" value="Acetalactate_synth_ssu"/>
</dbReference>
<sequence>MSKTVKRKRLYKEEVFIMRRQVLSLLVENNPGVTSHISGLFSRRGYNIDSFSSGVTADPRYTRITIVASGDEQILEQIEKQLAKLEDVVDIKKLEPGSSVTRELILVKIRAKDTERQPILNVTEIFHGKIVDVTNDSMVIELTGHQDKLEAFLDLLQGYDILELARTGITGLSRGTADVKIME</sequence>
<proteinExistence type="inferred from homology"/>
<dbReference type="GO" id="GO:0003984">
    <property type="term" value="F:acetolactate synthase activity"/>
    <property type="evidence" value="ECO:0007669"/>
    <property type="project" value="UniProtKB-UniRule"/>
</dbReference>
<keyword evidence="5 8" id="KW-0028">Amino-acid biosynthesis</keyword>
<evidence type="ECO:0000256" key="8">
    <source>
        <dbReference type="RuleBase" id="RU368092"/>
    </source>
</evidence>
<dbReference type="eggNOG" id="COG0440">
    <property type="taxonomic scope" value="Bacteria"/>
</dbReference>
<dbReference type="FunFam" id="3.30.70.1150:FF:000001">
    <property type="entry name" value="Acetolactate synthase small subunit"/>
    <property type="match status" value="1"/>
</dbReference>
<reference evidence="11 12" key="1">
    <citation type="submission" date="2009-02" db="EMBL/GenBank/DDBJ databases">
        <authorList>
            <person name="Fulton L."/>
            <person name="Clifton S."/>
            <person name="Fulton B."/>
            <person name="Xu J."/>
            <person name="Minx P."/>
            <person name="Pepin K.H."/>
            <person name="Johnson M."/>
            <person name="Bhonagiri V."/>
            <person name="Nash W.E."/>
            <person name="Mardis E.R."/>
            <person name="Wilson R.K."/>
        </authorList>
    </citation>
    <scope>NUCLEOTIDE SEQUENCE [LARGE SCALE GENOMIC DNA]</scope>
    <source>
        <strain evidence="11 12">DSM 16841</strain>
    </source>
</reference>
<comment type="subunit">
    <text evidence="4 8">Dimer of large and small chains.</text>
</comment>
<evidence type="ECO:0000259" key="10">
    <source>
        <dbReference type="PROSITE" id="PS51671"/>
    </source>
</evidence>
<dbReference type="EC" id="2.2.1.6" evidence="8"/>
<dbReference type="GO" id="GO:1990610">
    <property type="term" value="F:acetolactate synthase regulator activity"/>
    <property type="evidence" value="ECO:0007669"/>
    <property type="project" value="UniProtKB-UniRule"/>
</dbReference>
<dbReference type="InterPro" id="IPR039557">
    <property type="entry name" value="AHAS_ACT"/>
</dbReference>
<evidence type="ECO:0000313" key="12">
    <source>
        <dbReference type="Proteomes" id="UP000003561"/>
    </source>
</evidence>
<feature type="domain" description="ACT" evidence="10">
    <location>
        <begin position="22"/>
        <end position="96"/>
    </location>
</feature>
<dbReference type="UniPathway" id="UPA00049">
    <property type="reaction ID" value="UER00059"/>
</dbReference>
<dbReference type="AlphaFoldDB" id="C0FRK1"/>
<dbReference type="PROSITE" id="PS51671">
    <property type="entry name" value="ACT"/>
    <property type="match status" value="1"/>
</dbReference>
<comment type="catalytic activity">
    <reaction evidence="7 8">
        <text>2 pyruvate + H(+) = (2S)-2-acetolactate + CO2</text>
        <dbReference type="Rhea" id="RHEA:25249"/>
        <dbReference type="ChEBI" id="CHEBI:15361"/>
        <dbReference type="ChEBI" id="CHEBI:15378"/>
        <dbReference type="ChEBI" id="CHEBI:16526"/>
        <dbReference type="ChEBI" id="CHEBI:58476"/>
        <dbReference type="EC" id="2.2.1.6"/>
    </reaction>
</comment>
<comment type="pathway">
    <text evidence="1 8">Amino-acid biosynthesis; L-isoleucine biosynthesis; L-isoleucine from 2-oxobutanoate: step 1/4.</text>
</comment>
<dbReference type="UniPathway" id="UPA00047">
    <property type="reaction ID" value="UER00055"/>
</dbReference>
<name>C0FRK1_9FIRM</name>
<dbReference type="EMBL" id="ACFY01000055">
    <property type="protein sequence ID" value="EEG94787.1"/>
    <property type="molecule type" value="Genomic_DNA"/>
</dbReference>
<evidence type="ECO:0000256" key="3">
    <source>
        <dbReference type="ARBA" id="ARBA00006341"/>
    </source>
</evidence>
<dbReference type="Pfam" id="PF22629">
    <property type="entry name" value="ACT_AHAS_ss"/>
    <property type="match status" value="1"/>
</dbReference>
<dbReference type="Proteomes" id="UP000003561">
    <property type="component" value="Unassembled WGS sequence"/>
</dbReference>
<feature type="coiled-coil region" evidence="9">
    <location>
        <begin position="68"/>
        <end position="95"/>
    </location>
</feature>
<comment type="pathway">
    <text evidence="2 8">Amino-acid biosynthesis; L-valine biosynthesis; L-valine from pyruvate: step 1/4.</text>
</comment>
<keyword evidence="6 8" id="KW-0100">Branched-chain amino acid biosynthesis</keyword>
<dbReference type="NCBIfam" id="NF008864">
    <property type="entry name" value="PRK11895.1"/>
    <property type="match status" value="1"/>
</dbReference>
<dbReference type="GO" id="GO:0009097">
    <property type="term" value="P:isoleucine biosynthetic process"/>
    <property type="evidence" value="ECO:0007669"/>
    <property type="project" value="UniProtKB-UniRule"/>
</dbReference>